<dbReference type="Pfam" id="PF00122">
    <property type="entry name" value="E1-E2_ATPase"/>
    <property type="match status" value="1"/>
</dbReference>
<evidence type="ECO:0000256" key="15">
    <source>
        <dbReference type="ARBA" id="ARBA00023136"/>
    </source>
</evidence>
<dbReference type="SUPFAM" id="SSF81665">
    <property type="entry name" value="Calcium ATPase, transmembrane domain M"/>
    <property type="match status" value="1"/>
</dbReference>
<dbReference type="InterPro" id="IPR023299">
    <property type="entry name" value="ATPase_P-typ_cyto_dom_N"/>
</dbReference>
<evidence type="ECO:0000259" key="19">
    <source>
        <dbReference type="PROSITE" id="PS50846"/>
    </source>
</evidence>
<dbReference type="STRING" id="1798647.A2855_01225"/>
<dbReference type="PROSITE" id="PS50846">
    <property type="entry name" value="HMA_2"/>
    <property type="match status" value="1"/>
</dbReference>
<dbReference type="InterPro" id="IPR023298">
    <property type="entry name" value="ATPase_P-typ_TM_dom_sf"/>
</dbReference>
<dbReference type="Proteomes" id="UP000179059">
    <property type="component" value="Unassembled WGS sequence"/>
</dbReference>
<feature type="transmembrane region" description="Helical" evidence="18">
    <location>
        <begin position="164"/>
        <end position="185"/>
    </location>
</feature>
<name>A0A1G2CB86_9BACT</name>
<dbReference type="FunFam" id="3.30.70.100:FF:000001">
    <property type="entry name" value="ATPase copper transporting beta"/>
    <property type="match status" value="1"/>
</dbReference>
<dbReference type="Gene3D" id="2.70.150.10">
    <property type="entry name" value="Calcium-transporting ATPase, cytoplasmic transduction domain A"/>
    <property type="match status" value="1"/>
</dbReference>
<feature type="transmembrane region" description="Helical" evidence="18">
    <location>
        <begin position="728"/>
        <end position="750"/>
    </location>
</feature>
<dbReference type="FunFam" id="3.40.50.1000:FF:000144">
    <property type="entry name" value="copper-transporting ATPase 1 isoform X2"/>
    <property type="match status" value="1"/>
</dbReference>
<evidence type="ECO:0000256" key="6">
    <source>
        <dbReference type="ARBA" id="ARBA00022692"/>
    </source>
</evidence>
<evidence type="ECO:0000256" key="8">
    <source>
        <dbReference type="ARBA" id="ARBA00022741"/>
    </source>
</evidence>
<evidence type="ECO:0000256" key="3">
    <source>
        <dbReference type="ARBA" id="ARBA00012517"/>
    </source>
</evidence>
<keyword evidence="11" id="KW-1278">Translocase</keyword>
<comment type="subcellular location">
    <subcellularLocation>
        <location evidence="1">Cell membrane</location>
        <topology evidence="1">Multi-pass membrane protein</topology>
    </subcellularLocation>
</comment>
<dbReference type="PANTHER" id="PTHR43520:SF8">
    <property type="entry name" value="P-TYPE CU(+) TRANSPORTER"/>
    <property type="match status" value="1"/>
</dbReference>
<comment type="caution">
    <text evidence="20">The sequence shown here is derived from an EMBL/GenBank/DDBJ whole genome shotgun (WGS) entry which is preliminary data.</text>
</comment>
<protein>
    <recommendedName>
        <fullName evidence="3">P-type Cu(+) transporter</fullName>
        <ecNumber evidence="3">7.2.2.8</ecNumber>
    </recommendedName>
    <alternativeName>
        <fullName evidence="16">Cu(+)-exporting ATPase</fullName>
    </alternativeName>
</protein>
<dbReference type="InterPro" id="IPR044492">
    <property type="entry name" value="P_typ_ATPase_HD_dom"/>
</dbReference>
<keyword evidence="13" id="KW-0186">Copper</keyword>
<organism evidence="20 21">
    <name type="scientific">Candidatus Liptonbacteria bacterium RIFCSPHIGHO2_01_FULL_57_28</name>
    <dbReference type="NCBI Taxonomy" id="1798647"/>
    <lineage>
        <taxon>Bacteria</taxon>
        <taxon>Candidatus Liptoniibacteriota</taxon>
    </lineage>
</organism>
<evidence type="ECO:0000256" key="7">
    <source>
        <dbReference type="ARBA" id="ARBA00022723"/>
    </source>
</evidence>
<keyword evidence="5 18" id="KW-1003">Cell membrane</keyword>
<evidence type="ECO:0000256" key="12">
    <source>
        <dbReference type="ARBA" id="ARBA00022989"/>
    </source>
</evidence>
<dbReference type="GO" id="GO:0016887">
    <property type="term" value="F:ATP hydrolysis activity"/>
    <property type="evidence" value="ECO:0007669"/>
    <property type="project" value="InterPro"/>
</dbReference>
<dbReference type="GO" id="GO:0140581">
    <property type="term" value="F:P-type monovalent copper transporter activity"/>
    <property type="evidence" value="ECO:0007669"/>
    <property type="project" value="UniProtKB-EC"/>
</dbReference>
<dbReference type="GO" id="GO:0043682">
    <property type="term" value="F:P-type divalent copper transporter activity"/>
    <property type="evidence" value="ECO:0007669"/>
    <property type="project" value="TreeGrafter"/>
</dbReference>
<dbReference type="Gene3D" id="3.40.1110.10">
    <property type="entry name" value="Calcium-transporting ATPase, cytoplasmic domain N"/>
    <property type="match status" value="1"/>
</dbReference>
<feature type="transmembrane region" description="Helical" evidence="18">
    <location>
        <begin position="381"/>
        <end position="403"/>
    </location>
</feature>
<keyword evidence="9" id="KW-0187">Copper transport</keyword>
<feature type="transmembrane region" description="Helical" evidence="18">
    <location>
        <begin position="415"/>
        <end position="446"/>
    </location>
</feature>
<dbReference type="SFLD" id="SFLDS00003">
    <property type="entry name" value="Haloacid_Dehalogenase"/>
    <property type="match status" value="1"/>
</dbReference>
<evidence type="ECO:0000256" key="2">
    <source>
        <dbReference type="ARBA" id="ARBA00006024"/>
    </source>
</evidence>
<keyword evidence="6 18" id="KW-0812">Transmembrane</keyword>
<dbReference type="InterPro" id="IPR036412">
    <property type="entry name" value="HAD-like_sf"/>
</dbReference>
<feature type="transmembrane region" description="Helical" evidence="18">
    <location>
        <begin position="125"/>
        <end position="144"/>
    </location>
</feature>
<dbReference type="GO" id="GO:0005886">
    <property type="term" value="C:plasma membrane"/>
    <property type="evidence" value="ECO:0007669"/>
    <property type="project" value="UniProtKB-SubCell"/>
</dbReference>
<dbReference type="InterPro" id="IPR036163">
    <property type="entry name" value="HMA_dom_sf"/>
</dbReference>
<dbReference type="EC" id="7.2.2.8" evidence="3"/>
<accession>A0A1G2CB86</accession>
<evidence type="ECO:0000256" key="13">
    <source>
        <dbReference type="ARBA" id="ARBA00023008"/>
    </source>
</evidence>
<feature type="domain" description="HMA" evidence="19">
    <location>
        <begin position="2"/>
        <end position="68"/>
    </location>
</feature>
<dbReference type="InterPro" id="IPR059000">
    <property type="entry name" value="ATPase_P-type_domA"/>
</dbReference>
<dbReference type="Pfam" id="PF00403">
    <property type="entry name" value="HMA"/>
    <property type="match status" value="1"/>
</dbReference>
<evidence type="ECO:0000256" key="17">
    <source>
        <dbReference type="ARBA" id="ARBA00049289"/>
    </source>
</evidence>
<gene>
    <name evidence="20" type="ORF">A2855_01225</name>
</gene>
<feature type="transmembrane region" description="Helical" evidence="18">
    <location>
        <begin position="756"/>
        <end position="775"/>
    </location>
</feature>
<keyword evidence="4" id="KW-0813">Transport</keyword>
<dbReference type="GO" id="GO:0055070">
    <property type="term" value="P:copper ion homeostasis"/>
    <property type="evidence" value="ECO:0007669"/>
    <property type="project" value="TreeGrafter"/>
</dbReference>
<sequence length="782" mass="83568">MATETFRIKGMHCASCAATIEKTFKKTEGVQSAEANYGTETVKVTFDDSKTGGKELSKKIEPYGYSLVVSAPALANTPGTKNHAMDHGSTAAEMGMSEEEHAAHLGLNQSKEEKLAELADMKRKVISAIPIAIVSAFVMGWRIFAEFNVVPAMSYVWSEFFHHLLAVMATYVLFVVGKPYLLGFYRFLRYGKANMDTLIGIGTSVAYAYSFIITAFEETLRPFINVQNEYYDVTIIVITFIALGKYLEVRSKLKTGDAIEKLLNLQAKTALVIRDGREQELPVDQVVHGDLIIVKPAGRIPVDGVITEGFSYVDEAMVSGEPIPVQKSVGDAVVGGTLNTSGSFTFKATKVGAETMLAHIIKMVETAQGSKAPIQALADKISGVFVPIVLVIAFVTLGAWLLLGTQYLDFSQALSFGLVSFVGVLVIACPCALGLATPTAIIVGVGKGAREGILIKDAATLEKLHKVDVIVADKTGTITKGKPELTSVENFSKQSDDEMISVLASLEKKSEHPIAAAVVAYAQEKNLDLAPASGFEALKGKGLRGTIDGVEYYAGNAKLVADLKLSFDTRSLEQHTAEGKTPVVLATKEKVLAVVMVADAIKPEAAEAVARLHKLGIQMIMLTGDDRNTAQYIARQVGIDDVVAEVLPEDKLTKIKELQAQGKVVAMAGDGVNDAPALAQADVGIAMATGTDVAIESAGITLLHGDISKLVQAVALSKMTMRGIKQNLFWAFIYNIVGIPLASGIFYSIFGWLLSPVFAGFAMAASSVSVVGNSLRIKAKKL</sequence>
<dbReference type="Gene3D" id="3.40.50.1000">
    <property type="entry name" value="HAD superfamily/HAD-like"/>
    <property type="match status" value="1"/>
</dbReference>
<keyword evidence="8 18" id="KW-0547">Nucleotide-binding</keyword>
<evidence type="ECO:0000256" key="4">
    <source>
        <dbReference type="ARBA" id="ARBA00022448"/>
    </source>
</evidence>
<dbReference type="GO" id="GO:0005524">
    <property type="term" value="F:ATP binding"/>
    <property type="evidence" value="ECO:0007669"/>
    <property type="project" value="UniProtKB-UniRule"/>
</dbReference>
<dbReference type="InterPro" id="IPR023214">
    <property type="entry name" value="HAD_sf"/>
</dbReference>
<evidence type="ECO:0000313" key="20">
    <source>
        <dbReference type="EMBL" id="OGY98635.1"/>
    </source>
</evidence>
<dbReference type="InterPro" id="IPR018303">
    <property type="entry name" value="ATPase_P-typ_P_site"/>
</dbReference>
<evidence type="ECO:0000313" key="21">
    <source>
        <dbReference type="Proteomes" id="UP000179059"/>
    </source>
</evidence>
<dbReference type="FunFam" id="2.70.150.10:FF:000020">
    <property type="entry name" value="Copper-exporting P-type ATPase A"/>
    <property type="match status" value="1"/>
</dbReference>
<keyword evidence="7 18" id="KW-0479">Metal-binding</keyword>
<dbReference type="PANTHER" id="PTHR43520">
    <property type="entry name" value="ATP7, ISOFORM B"/>
    <property type="match status" value="1"/>
</dbReference>
<proteinExistence type="inferred from homology"/>
<reference evidence="20 21" key="1">
    <citation type="journal article" date="2016" name="Nat. Commun.">
        <title>Thousands of microbial genomes shed light on interconnected biogeochemical processes in an aquifer system.</title>
        <authorList>
            <person name="Anantharaman K."/>
            <person name="Brown C.T."/>
            <person name="Hug L.A."/>
            <person name="Sharon I."/>
            <person name="Castelle C.J."/>
            <person name="Probst A.J."/>
            <person name="Thomas B.C."/>
            <person name="Singh A."/>
            <person name="Wilkins M.J."/>
            <person name="Karaoz U."/>
            <person name="Brodie E.L."/>
            <person name="Williams K.H."/>
            <person name="Hubbard S.S."/>
            <person name="Banfield J.F."/>
        </authorList>
    </citation>
    <scope>NUCLEOTIDE SEQUENCE [LARGE SCALE GENOMIC DNA]</scope>
</reference>
<dbReference type="PROSITE" id="PS00154">
    <property type="entry name" value="ATPASE_E1_E2"/>
    <property type="match status" value="1"/>
</dbReference>
<dbReference type="InterPro" id="IPR001757">
    <property type="entry name" value="P_typ_ATPase"/>
</dbReference>
<comment type="similarity">
    <text evidence="2 18">Belongs to the cation transport ATPase (P-type) (TC 3.A.3) family. Type IB subfamily.</text>
</comment>
<dbReference type="InterPro" id="IPR006121">
    <property type="entry name" value="HMA_dom"/>
</dbReference>
<evidence type="ECO:0000256" key="9">
    <source>
        <dbReference type="ARBA" id="ARBA00022796"/>
    </source>
</evidence>
<dbReference type="AlphaFoldDB" id="A0A1G2CB86"/>
<evidence type="ECO:0000256" key="1">
    <source>
        <dbReference type="ARBA" id="ARBA00004651"/>
    </source>
</evidence>
<dbReference type="SUPFAM" id="SSF81653">
    <property type="entry name" value="Calcium ATPase, transduction domain A"/>
    <property type="match status" value="1"/>
</dbReference>
<dbReference type="NCBIfam" id="TIGR01511">
    <property type="entry name" value="ATPase-IB1_Cu"/>
    <property type="match status" value="1"/>
</dbReference>
<dbReference type="SFLD" id="SFLDF00027">
    <property type="entry name" value="p-type_atpase"/>
    <property type="match status" value="1"/>
</dbReference>
<evidence type="ECO:0000256" key="10">
    <source>
        <dbReference type="ARBA" id="ARBA00022840"/>
    </source>
</evidence>
<dbReference type="InterPro" id="IPR008250">
    <property type="entry name" value="ATPase_P-typ_transduc_dom_A_sf"/>
</dbReference>
<dbReference type="EMBL" id="MHKX01000004">
    <property type="protein sequence ID" value="OGY98635.1"/>
    <property type="molecule type" value="Genomic_DNA"/>
</dbReference>
<evidence type="ECO:0000256" key="16">
    <source>
        <dbReference type="ARBA" id="ARBA00033239"/>
    </source>
</evidence>
<dbReference type="PRINTS" id="PR00120">
    <property type="entry name" value="HATPASE"/>
</dbReference>
<keyword evidence="10 18" id="KW-0067">ATP-binding</keyword>
<evidence type="ECO:0000256" key="14">
    <source>
        <dbReference type="ARBA" id="ARBA00023065"/>
    </source>
</evidence>
<evidence type="ECO:0000256" key="11">
    <source>
        <dbReference type="ARBA" id="ARBA00022967"/>
    </source>
</evidence>
<dbReference type="InterPro" id="IPR027256">
    <property type="entry name" value="P-typ_ATPase_IB"/>
</dbReference>
<dbReference type="CDD" id="cd02094">
    <property type="entry name" value="P-type_ATPase_Cu-like"/>
    <property type="match status" value="1"/>
</dbReference>
<evidence type="ECO:0000256" key="5">
    <source>
        <dbReference type="ARBA" id="ARBA00022475"/>
    </source>
</evidence>
<dbReference type="GO" id="GO:0005507">
    <property type="term" value="F:copper ion binding"/>
    <property type="evidence" value="ECO:0007669"/>
    <property type="project" value="TreeGrafter"/>
</dbReference>
<dbReference type="Pfam" id="PF00702">
    <property type="entry name" value="Hydrolase"/>
    <property type="match status" value="1"/>
</dbReference>
<dbReference type="Gene3D" id="3.30.70.100">
    <property type="match status" value="1"/>
</dbReference>
<comment type="catalytic activity">
    <reaction evidence="17">
        <text>Cu(+)(in) + ATP + H2O = Cu(+)(out) + ADP + phosphate + H(+)</text>
        <dbReference type="Rhea" id="RHEA:25792"/>
        <dbReference type="ChEBI" id="CHEBI:15377"/>
        <dbReference type="ChEBI" id="CHEBI:15378"/>
        <dbReference type="ChEBI" id="CHEBI:30616"/>
        <dbReference type="ChEBI" id="CHEBI:43474"/>
        <dbReference type="ChEBI" id="CHEBI:49552"/>
        <dbReference type="ChEBI" id="CHEBI:456216"/>
        <dbReference type="EC" id="7.2.2.8"/>
    </reaction>
</comment>
<dbReference type="NCBIfam" id="TIGR01494">
    <property type="entry name" value="ATPase_P-type"/>
    <property type="match status" value="1"/>
</dbReference>
<dbReference type="SUPFAM" id="SSF56784">
    <property type="entry name" value="HAD-like"/>
    <property type="match status" value="1"/>
</dbReference>
<dbReference type="CDD" id="cd00371">
    <property type="entry name" value="HMA"/>
    <property type="match status" value="1"/>
</dbReference>
<evidence type="ECO:0000256" key="18">
    <source>
        <dbReference type="RuleBase" id="RU362081"/>
    </source>
</evidence>
<dbReference type="SFLD" id="SFLDG00002">
    <property type="entry name" value="C1.7:_P-type_atpase_like"/>
    <property type="match status" value="1"/>
</dbReference>
<keyword evidence="14" id="KW-0406">Ion transport</keyword>
<keyword evidence="15 18" id="KW-0472">Membrane</keyword>
<feature type="transmembrane region" description="Helical" evidence="18">
    <location>
        <begin position="228"/>
        <end position="247"/>
    </location>
</feature>
<dbReference type="SUPFAM" id="SSF55008">
    <property type="entry name" value="HMA, heavy metal-associated domain"/>
    <property type="match status" value="1"/>
</dbReference>
<dbReference type="PRINTS" id="PR00119">
    <property type="entry name" value="CATATPASE"/>
</dbReference>
<dbReference type="NCBIfam" id="TIGR01525">
    <property type="entry name" value="ATPase-IB_hvy"/>
    <property type="match status" value="1"/>
</dbReference>
<keyword evidence="12 18" id="KW-1133">Transmembrane helix</keyword>
<feature type="transmembrane region" description="Helical" evidence="18">
    <location>
        <begin position="197"/>
        <end position="216"/>
    </location>
</feature>